<protein>
    <recommendedName>
        <fullName evidence="10">Pycsar effector protein domain-containing protein</fullName>
    </recommendedName>
</protein>
<keyword evidence="7 9" id="KW-0472">Membrane</keyword>
<evidence type="ECO:0000256" key="8">
    <source>
        <dbReference type="SAM" id="MobiDB-lite"/>
    </source>
</evidence>
<sequence length="191" mass="19839">MGAKGAMNSDATTTAPAEIHQDRGSNGDALGAAWQIHGAVSELIGRVDSKASLALSLESAALVAITTLTQATGSHPRLQQTAATVAAWAGAVAIVTALVLAIAAVLPRTGSPVQPGDWRSNIVYFGHLRHGDAEQLVRELSEQDLLPALSRQLIELSHIAWAKHRCVRASLVLAGIGIVTATAPMMMETLG</sequence>
<feature type="domain" description="Pycsar effector protein" evidence="10">
    <location>
        <begin position="33"/>
        <end position="182"/>
    </location>
</feature>
<keyword evidence="4" id="KW-0547">Nucleotide-binding</keyword>
<keyword evidence="2" id="KW-1003">Cell membrane</keyword>
<feature type="transmembrane region" description="Helical" evidence="9">
    <location>
        <begin position="166"/>
        <end position="187"/>
    </location>
</feature>
<keyword evidence="5 9" id="KW-1133">Transmembrane helix</keyword>
<reference evidence="12" key="1">
    <citation type="journal article" date="2019" name="Int. J. Syst. Evol. Microbiol.">
        <title>The Global Catalogue of Microorganisms (GCM) 10K type strain sequencing project: providing services to taxonomists for standard genome sequencing and annotation.</title>
        <authorList>
            <consortium name="The Broad Institute Genomics Platform"/>
            <consortium name="The Broad Institute Genome Sequencing Center for Infectious Disease"/>
            <person name="Wu L."/>
            <person name="Ma J."/>
        </authorList>
    </citation>
    <scope>NUCLEOTIDE SEQUENCE [LARGE SCALE GENOMIC DNA]</scope>
    <source>
        <strain evidence="12">JCM 13006</strain>
    </source>
</reference>
<feature type="transmembrane region" description="Helical" evidence="9">
    <location>
        <begin position="85"/>
        <end position="106"/>
    </location>
</feature>
<evidence type="ECO:0000256" key="7">
    <source>
        <dbReference type="ARBA" id="ARBA00023136"/>
    </source>
</evidence>
<evidence type="ECO:0000256" key="1">
    <source>
        <dbReference type="ARBA" id="ARBA00004236"/>
    </source>
</evidence>
<evidence type="ECO:0000256" key="3">
    <source>
        <dbReference type="ARBA" id="ARBA00022692"/>
    </source>
</evidence>
<evidence type="ECO:0000313" key="12">
    <source>
        <dbReference type="Proteomes" id="UP001501752"/>
    </source>
</evidence>
<evidence type="ECO:0000256" key="6">
    <source>
        <dbReference type="ARBA" id="ARBA00023118"/>
    </source>
</evidence>
<dbReference type="EMBL" id="BAABIS010000001">
    <property type="protein sequence ID" value="GAA4853281.1"/>
    <property type="molecule type" value="Genomic_DNA"/>
</dbReference>
<evidence type="ECO:0000313" key="11">
    <source>
        <dbReference type="EMBL" id="GAA4853281.1"/>
    </source>
</evidence>
<evidence type="ECO:0000256" key="2">
    <source>
        <dbReference type="ARBA" id="ARBA00022475"/>
    </source>
</evidence>
<gene>
    <name evidence="11" type="ORF">GCM10023235_33190</name>
</gene>
<dbReference type="RefSeq" id="WP_345697605.1">
    <property type="nucleotide sequence ID" value="NZ_BAABIS010000001.1"/>
</dbReference>
<name>A0ABP9DNR0_9ACTN</name>
<comment type="caution">
    <text evidence="11">The sequence shown here is derived from an EMBL/GenBank/DDBJ whole genome shotgun (WGS) entry which is preliminary data.</text>
</comment>
<evidence type="ECO:0000256" key="9">
    <source>
        <dbReference type="SAM" id="Phobius"/>
    </source>
</evidence>
<evidence type="ECO:0000256" key="5">
    <source>
        <dbReference type="ARBA" id="ARBA00022989"/>
    </source>
</evidence>
<comment type="subcellular location">
    <subcellularLocation>
        <location evidence="1">Cell membrane</location>
    </subcellularLocation>
</comment>
<evidence type="ECO:0000256" key="4">
    <source>
        <dbReference type="ARBA" id="ARBA00022741"/>
    </source>
</evidence>
<keyword evidence="6" id="KW-0051">Antiviral defense</keyword>
<keyword evidence="3 9" id="KW-0812">Transmembrane</keyword>
<dbReference type="InterPro" id="IPR043760">
    <property type="entry name" value="PycTM_dom"/>
</dbReference>
<keyword evidence="12" id="KW-1185">Reference proteome</keyword>
<organism evidence="11 12">
    <name type="scientific">Kitasatospora terrestris</name>
    <dbReference type="NCBI Taxonomy" id="258051"/>
    <lineage>
        <taxon>Bacteria</taxon>
        <taxon>Bacillati</taxon>
        <taxon>Actinomycetota</taxon>
        <taxon>Actinomycetes</taxon>
        <taxon>Kitasatosporales</taxon>
        <taxon>Streptomycetaceae</taxon>
        <taxon>Kitasatospora</taxon>
    </lineage>
</organism>
<accession>A0ABP9DNR0</accession>
<dbReference type="Pfam" id="PF18967">
    <property type="entry name" value="PycTM"/>
    <property type="match status" value="1"/>
</dbReference>
<feature type="region of interest" description="Disordered" evidence="8">
    <location>
        <begin position="1"/>
        <end position="24"/>
    </location>
</feature>
<dbReference type="Proteomes" id="UP001501752">
    <property type="component" value="Unassembled WGS sequence"/>
</dbReference>
<proteinExistence type="predicted"/>
<evidence type="ECO:0000259" key="10">
    <source>
        <dbReference type="Pfam" id="PF18967"/>
    </source>
</evidence>